<evidence type="ECO:0000313" key="3">
    <source>
        <dbReference type="EMBL" id="WLF47514.1"/>
    </source>
</evidence>
<keyword evidence="1" id="KW-1133">Transmembrane helix</keyword>
<evidence type="ECO:0000313" key="2">
    <source>
        <dbReference type="EMBL" id="MCZ4583799.1"/>
    </source>
</evidence>
<gene>
    <name evidence="2" type="ORF">O4328_08885</name>
    <name evidence="3" type="ORF">Q5707_00405</name>
</gene>
<dbReference type="Proteomes" id="UP001231166">
    <property type="component" value="Chromosome"/>
</dbReference>
<reference evidence="3" key="2">
    <citation type="submission" date="2023-07" db="EMBL/GenBank/DDBJ databases">
        <title>Genomic analysis of Rhodococcus opacus VOC-14 with glycol ethers degradation activity.</title>
        <authorList>
            <person name="Narkevich D.A."/>
            <person name="Hlushen A.M."/>
            <person name="Akhremchuk A.E."/>
            <person name="Sikolenko M.A."/>
            <person name="Valentovich L.N."/>
        </authorList>
    </citation>
    <scope>NUCLEOTIDE SEQUENCE</scope>
    <source>
        <strain evidence="3">VOC-14</strain>
    </source>
</reference>
<dbReference type="EMBL" id="CP130953">
    <property type="protein sequence ID" value="WLF47514.1"/>
    <property type="molecule type" value="Genomic_DNA"/>
</dbReference>
<feature type="transmembrane region" description="Helical" evidence="1">
    <location>
        <begin position="6"/>
        <end position="23"/>
    </location>
</feature>
<evidence type="ECO:0000313" key="4">
    <source>
        <dbReference type="Proteomes" id="UP001066327"/>
    </source>
</evidence>
<keyword evidence="1" id="KW-0812">Transmembrane</keyword>
<organism evidence="3 5">
    <name type="scientific">Rhodococcus opacus</name>
    <name type="common">Nocardia opaca</name>
    <dbReference type="NCBI Taxonomy" id="37919"/>
    <lineage>
        <taxon>Bacteria</taxon>
        <taxon>Bacillati</taxon>
        <taxon>Actinomycetota</taxon>
        <taxon>Actinomycetes</taxon>
        <taxon>Mycobacteriales</taxon>
        <taxon>Nocardiaceae</taxon>
        <taxon>Rhodococcus</taxon>
    </lineage>
</organism>
<protein>
    <submittedName>
        <fullName evidence="3">Uncharacterized protein</fullName>
    </submittedName>
</protein>
<reference evidence="2" key="1">
    <citation type="submission" date="2022-12" db="EMBL/GenBank/DDBJ databases">
        <authorList>
            <person name="Krivoruchko A.V."/>
            <person name="Elkin A."/>
        </authorList>
    </citation>
    <scope>NUCLEOTIDE SEQUENCE</scope>
    <source>
        <strain evidence="2">IEGM 249</strain>
    </source>
</reference>
<proteinExistence type="predicted"/>
<dbReference type="AlphaFoldDB" id="A0AAX3YI13"/>
<evidence type="ECO:0000313" key="5">
    <source>
        <dbReference type="Proteomes" id="UP001231166"/>
    </source>
</evidence>
<sequence>MINPALAANGLYTAIIIVTLFWTGERRARLQSAATGERIPSRDVRRHGAGPRNLRVLDSLRHHHAGVSRGAPADVRAAHTVLETGLAADPLAEEA</sequence>
<keyword evidence="1" id="KW-0472">Membrane</keyword>
<dbReference type="Proteomes" id="UP001066327">
    <property type="component" value="Unassembled WGS sequence"/>
</dbReference>
<evidence type="ECO:0000256" key="1">
    <source>
        <dbReference type="SAM" id="Phobius"/>
    </source>
</evidence>
<accession>A0AAX3YI13</accession>
<name>A0AAX3YI13_RHOOP</name>
<dbReference type="EMBL" id="JAPWIS010000003">
    <property type="protein sequence ID" value="MCZ4583799.1"/>
    <property type="molecule type" value="Genomic_DNA"/>
</dbReference>
<keyword evidence="4" id="KW-1185">Reference proteome</keyword>